<keyword evidence="1" id="KW-0812">Transmembrane</keyword>
<feature type="transmembrane region" description="Helical" evidence="1">
    <location>
        <begin position="165"/>
        <end position="184"/>
    </location>
</feature>
<keyword evidence="1" id="KW-1133">Transmembrane helix</keyword>
<organism evidence="2 3">
    <name type="scientific">Peptococcus niger</name>
    <dbReference type="NCBI Taxonomy" id="2741"/>
    <lineage>
        <taxon>Bacteria</taxon>
        <taxon>Bacillati</taxon>
        <taxon>Bacillota</taxon>
        <taxon>Clostridia</taxon>
        <taxon>Eubacteriales</taxon>
        <taxon>Peptococcaceae</taxon>
        <taxon>Peptococcus</taxon>
    </lineage>
</organism>
<sequence length="431" mass="48089">MMEGLLRLAPGPWILAVYVIKLLVIAGGLAGFIYPLLFQERRWLLAGAVLLGSSLLLGCAYEPAFPYVGRNGALFLGILLWGLFSADDGRMRLLKALLLTALLMPAQVLAFESYAQFIMRPRYLGYSPVQYLAFHVFDTVLALGMMAVFCYFMRKGLFRAMTRRTLAAFAGGAVGVLLLFDYFIRQYGVIALPLNNIGVLIMVSTVVIFLLFLVSGLFFQNRRLAQMLATTEQDYSSILKRDLQAQQKQLENFYNEAHDRYNRMKTLHHLILHDDSRLAAEKLEQWMWHKPDLTDQVLASSGDKMVDAVLHVKSADAGDIPLHIQINGHFPPGDHEEIAMVIANLMDNAIAAAGTAENPDISLLLTIKYGMLKGVLVNTCADSEAASPAPPGRGLGIVREILRRHDGRMGIERSPGRYRVEWLAYLNIEDD</sequence>
<dbReference type="OrthoDB" id="9816523at2"/>
<protein>
    <submittedName>
        <fullName evidence="2">GHKL domain-containing protein</fullName>
    </submittedName>
</protein>
<dbReference type="STRING" id="2741.SAMN04489866_103170"/>
<feature type="transmembrane region" description="Helical" evidence="1">
    <location>
        <begin position="196"/>
        <end position="219"/>
    </location>
</feature>
<dbReference type="RefSeq" id="WP_091791428.1">
    <property type="nucleotide sequence ID" value="NZ_FNAF01000003.1"/>
</dbReference>
<feature type="transmembrane region" description="Helical" evidence="1">
    <location>
        <begin position="131"/>
        <end position="153"/>
    </location>
</feature>
<dbReference type="Proteomes" id="UP000198995">
    <property type="component" value="Unassembled WGS sequence"/>
</dbReference>
<dbReference type="AlphaFoldDB" id="A0A1G6UXU2"/>
<dbReference type="EMBL" id="FNAF01000003">
    <property type="protein sequence ID" value="SDD46081.1"/>
    <property type="molecule type" value="Genomic_DNA"/>
</dbReference>
<accession>A0A1G6UXU2</accession>
<evidence type="ECO:0000313" key="3">
    <source>
        <dbReference type="Proteomes" id="UP000198995"/>
    </source>
</evidence>
<feature type="transmembrane region" description="Helical" evidence="1">
    <location>
        <begin position="43"/>
        <end position="61"/>
    </location>
</feature>
<evidence type="ECO:0000313" key="2">
    <source>
        <dbReference type="EMBL" id="SDD46081.1"/>
    </source>
</evidence>
<name>A0A1G6UXU2_PEPNI</name>
<evidence type="ECO:0000256" key="1">
    <source>
        <dbReference type="SAM" id="Phobius"/>
    </source>
</evidence>
<keyword evidence="1" id="KW-0472">Membrane</keyword>
<gene>
    <name evidence="2" type="ORF">SAMN04489866_103170</name>
</gene>
<proteinExistence type="predicted"/>
<dbReference type="SUPFAM" id="SSF55874">
    <property type="entry name" value="ATPase domain of HSP90 chaperone/DNA topoisomerase II/histidine kinase"/>
    <property type="match status" value="1"/>
</dbReference>
<feature type="transmembrane region" description="Helical" evidence="1">
    <location>
        <begin position="67"/>
        <end position="84"/>
    </location>
</feature>
<feature type="transmembrane region" description="Helical" evidence="1">
    <location>
        <begin position="96"/>
        <end position="119"/>
    </location>
</feature>
<reference evidence="2 3" key="1">
    <citation type="submission" date="2016-10" db="EMBL/GenBank/DDBJ databases">
        <authorList>
            <person name="de Groot N.N."/>
        </authorList>
    </citation>
    <scope>NUCLEOTIDE SEQUENCE [LARGE SCALE GENOMIC DNA]</scope>
    <source>
        <strain evidence="2 3">DSM 20475</strain>
    </source>
</reference>
<dbReference type="InterPro" id="IPR036890">
    <property type="entry name" value="HATPase_C_sf"/>
</dbReference>
<dbReference type="Gene3D" id="3.30.565.10">
    <property type="entry name" value="Histidine kinase-like ATPase, C-terminal domain"/>
    <property type="match status" value="1"/>
</dbReference>
<feature type="transmembrane region" description="Helical" evidence="1">
    <location>
        <begin position="12"/>
        <end position="36"/>
    </location>
</feature>
<keyword evidence="3" id="KW-1185">Reference proteome</keyword>